<dbReference type="GO" id="GO:0019825">
    <property type="term" value="F:oxygen binding"/>
    <property type="evidence" value="ECO:0007669"/>
    <property type="project" value="InterPro"/>
</dbReference>
<dbReference type="Gene3D" id="1.10.490.10">
    <property type="entry name" value="Globins"/>
    <property type="match status" value="1"/>
</dbReference>
<dbReference type="SUPFAM" id="SSF46458">
    <property type="entry name" value="Globin-like"/>
    <property type="match status" value="1"/>
</dbReference>
<dbReference type="InterPro" id="IPR009050">
    <property type="entry name" value="Globin-like_sf"/>
</dbReference>
<protein>
    <recommendedName>
        <fullName evidence="2">Globin family profile domain-containing protein</fullName>
    </recommendedName>
</protein>
<evidence type="ECO:0008006" key="2">
    <source>
        <dbReference type="Google" id="ProtNLM"/>
    </source>
</evidence>
<accession>A0A7S0T010</accession>
<reference evidence="1" key="1">
    <citation type="submission" date="2021-01" db="EMBL/GenBank/DDBJ databases">
        <authorList>
            <person name="Corre E."/>
            <person name="Pelletier E."/>
            <person name="Niang G."/>
            <person name="Scheremetjew M."/>
            <person name="Finn R."/>
            <person name="Kale V."/>
            <person name="Holt S."/>
            <person name="Cochrane G."/>
            <person name="Meng A."/>
            <person name="Brown T."/>
            <person name="Cohen L."/>
        </authorList>
    </citation>
    <scope>NUCLEOTIDE SEQUENCE</scope>
    <source>
        <strain evidence="1">UTEXLB2642</strain>
    </source>
</reference>
<proteinExistence type="predicted"/>
<evidence type="ECO:0000313" key="1">
    <source>
        <dbReference type="EMBL" id="CAD8718850.1"/>
    </source>
</evidence>
<sequence length="164" mass="18727">MGSGASKTNEPFHLHTLRRSDADIVNLMLPVYYTSDPVTKLDITNARASWSMIIDDTSPEYLRLKDTPDFNYSSCVMFYYDTFYARFFDVHPMSRAMFKSGLKTQGKFLVKMITLCLGEIDDADSSKFVNTLVNLTESHNARGVKSIECKSIIIFSMKILIIFF</sequence>
<dbReference type="InterPro" id="IPR012292">
    <property type="entry name" value="Globin/Proto"/>
</dbReference>
<dbReference type="AlphaFoldDB" id="A0A7S0T010"/>
<organism evidence="1">
    <name type="scientific">Chromulina nebulosa</name>
    <dbReference type="NCBI Taxonomy" id="96789"/>
    <lineage>
        <taxon>Eukaryota</taxon>
        <taxon>Sar</taxon>
        <taxon>Stramenopiles</taxon>
        <taxon>Ochrophyta</taxon>
        <taxon>Chrysophyceae</taxon>
        <taxon>Chromulinales</taxon>
        <taxon>Chromulinaceae</taxon>
        <taxon>Chromulina</taxon>
    </lineage>
</organism>
<dbReference type="GO" id="GO:0020037">
    <property type="term" value="F:heme binding"/>
    <property type="evidence" value="ECO:0007669"/>
    <property type="project" value="InterPro"/>
</dbReference>
<name>A0A7S0T010_9STRA</name>
<dbReference type="EMBL" id="HBFD01004624">
    <property type="protein sequence ID" value="CAD8718850.1"/>
    <property type="molecule type" value="Transcribed_RNA"/>
</dbReference>
<gene>
    <name evidence="1" type="ORF">CNEB1095_LOCUS3032</name>
</gene>